<organism evidence="3">
    <name type="scientific">Volvox carteri f. nagariensis</name>
    <dbReference type="NCBI Taxonomy" id="3068"/>
    <lineage>
        <taxon>Eukaryota</taxon>
        <taxon>Viridiplantae</taxon>
        <taxon>Chlorophyta</taxon>
        <taxon>core chlorophytes</taxon>
        <taxon>Chlorophyceae</taxon>
        <taxon>CS clade</taxon>
        <taxon>Chlamydomonadales</taxon>
        <taxon>Volvocaceae</taxon>
        <taxon>Volvox</taxon>
    </lineage>
</organism>
<evidence type="ECO:0000313" key="2">
    <source>
        <dbReference type="EMBL" id="EFJ44054.1"/>
    </source>
</evidence>
<keyword evidence="3" id="KW-1185">Reference proteome</keyword>
<evidence type="ECO:0000313" key="3">
    <source>
        <dbReference type="Proteomes" id="UP000001058"/>
    </source>
</evidence>
<name>D8U8A4_VOLCA</name>
<dbReference type="KEGG" id="vcn:VOLCADRAFT_106574"/>
<feature type="compositionally biased region" description="Low complexity" evidence="1">
    <location>
        <begin position="243"/>
        <end position="256"/>
    </location>
</feature>
<gene>
    <name evidence="2" type="ORF">VOLCADRAFT_106574</name>
</gene>
<feature type="compositionally biased region" description="Acidic residues" evidence="1">
    <location>
        <begin position="307"/>
        <end position="316"/>
    </location>
</feature>
<dbReference type="AlphaFoldDB" id="D8U8A4"/>
<feature type="compositionally biased region" description="Acidic residues" evidence="1">
    <location>
        <begin position="257"/>
        <end position="276"/>
    </location>
</feature>
<reference evidence="2 3" key="1">
    <citation type="journal article" date="2010" name="Science">
        <title>Genomic analysis of organismal complexity in the multicellular green alga Volvox carteri.</title>
        <authorList>
            <person name="Prochnik S.E."/>
            <person name="Umen J."/>
            <person name="Nedelcu A.M."/>
            <person name="Hallmann A."/>
            <person name="Miller S.M."/>
            <person name="Nishii I."/>
            <person name="Ferris P."/>
            <person name="Kuo A."/>
            <person name="Mitros T."/>
            <person name="Fritz-Laylin L.K."/>
            <person name="Hellsten U."/>
            <person name="Chapman J."/>
            <person name="Simakov O."/>
            <person name="Rensing S.A."/>
            <person name="Terry A."/>
            <person name="Pangilinan J."/>
            <person name="Kapitonov V."/>
            <person name="Jurka J."/>
            <person name="Salamov A."/>
            <person name="Shapiro H."/>
            <person name="Schmutz J."/>
            <person name="Grimwood J."/>
            <person name="Lindquist E."/>
            <person name="Lucas S."/>
            <person name="Grigoriev I.V."/>
            <person name="Schmitt R."/>
            <person name="Kirk D."/>
            <person name="Rokhsar D.S."/>
        </authorList>
    </citation>
    <scope>NUCLEOTIDE SEQUENCE [LARGE SCALE GENOMIC DNA]</scope>
    <source>
        <strain evidence="3">f. Nagariensis / Eve</strain>
    </source>
</reference>
<sequence>MKAKESESTHFVTFAQAAALNGPMTKLEAAQCLLGVAGTIFGPENAERVAVAIGKRMNLSEADLLPGMAKLRPRKKADGGKSDKRVALTPYTLFLCYAMKELYKQKEELPVIKDFLKQHGDGGKINFQTAIQIWRSLPCDKERLDVLKPFLDAINKDRLLRKQQLPGGASGGGAGEPAAEACERYLQYVADHPEASFVRLLKLDGSIDGLGAPGGPSAATSTKGTAAAGAGAARLLGSRGPVTTAMDVDSASADSSSDQDEEEEDEDMAEVGEDEEIVKAGVSGSGSEGAGAGQFSTPAAAMTQKDEDAEEEEGSESESTPGSGGAGSSGRESDGSGTSGGAGGGFARGEENGGRDEDGDREGEGPGCAWRAHWTWTCMRIPNFPCFTNGVDAENFFELTTHSIHPFIVPVQHIVETHRESRDIRL</sequence>
<accession>D8U8A4</accession>
<feature type="compositionally biased region" description="Gly residues" evidence="1">
    <location>
        <begin position="283"/>
        <end position="292"/>
    </location>
</feature>
<proteinExistence type="predicted"/>
<feature type="region of interest" description="Disordered" evidence="1">
    <location>
        <begin position="243"/>
        <end position="366"/>
    </location>
</feature>
<dbReference type="Proteomes" id="UP000001058">
    <property type="component" value="Unassembled WGS sequence"/>
</dbReference>
<dbReference type="EMBL" id="GL378367">
    <property type="protein sequence ID" value="EFJ44054.1"/>
    <property type="molecule type" value="Genomic_DNA"/>
</dbReference>
<feature type="compositionally biased region" description="Gly residues" evidence="1">
    <location>
        <begin position="337"/>
        <end position="347"/>
    </location>
</feature>
<protein>
    <submittedName>
        <fullName evidence="2">Uncharacterized protein</fullName>
    </submittedName>
</protein>
<dbReference type="OrthoDB" id="550167at2759"/>
<feature type="compositionally biased region" description="Basic and acidic residues" evidence="1">
    <location>
        <begin position="348"/>
        <end position="364"/>
    </location>
</feature>
<dbReference type="InParanoid" id="D8U8A4"/>
<dbReference type="RefSeq" id="XP_002954855.1">
    <property type="nucleotide sequence ID" value="XM_002954809.1"/>
</dbReference>
<dbReference type="GeneID" id="9621582"/>
<evidence type="ECO:0000256" key="1">
    <source>
        <dbReference type="SAM" id="MobiDB-lite"/>
    </source>
</evidence>